<comment type="caution">
    <text evidence="3">The sequence shown here is derived from an EMBL/GenBank/DDBJ whole genome shotgun (WGS) entry which is preliminary data.</text>
</comment>
<evidence type="ECO:0000259" key="2">
    <source>
        <dbReference type="Pfam" id="PF07853"/>
    </source>
</evidence>
<feature type="transmembrane region" description="Helical" evidence="1">
    <location>
        <begin position="135"/>
        <end position="154"/>
    </location>
</feature>
<reference evidence="3 4" key="1">
    <citation type="submission" date="2019-07" db="EMBL/GenBank/DDBJ databases">
        <title>Genomic Encyclopedia of Archaeal and Bacterial Type Strains, Phase II (KMG-II): from individual species to whole genera.</title>
        <authorList>
            <person name="Goeker M."/>
        </authorList>
    </citation>
    <scope>NUCLEOTIDE SEQUENCE [LARGE SCALE GENOMIC DNA]</scope>
    <source>
        <strain evidence="3 4">DSM 46842</strain>
    </source>
</reference>
<dbReference type="InterPro" id="IPR012867">
    <property type="entry name" value="DUF1648"/>
</dbReference>
<keyword evidence="4" id="KW-1185">Reference proteome</keyword>
<dbReference type="Proteomes" id="UP000322499">
    <property type="component" value="Unassembled WGS sequence"/>
</dbReference>
<keyword evidence="1" id="KW-0812">Transmembrane</keyword>
<dbReference type="AlphaFoldDB" id="A0A5S5CR91"/>
<dbReference type="RefSeq" id="WP_166534014.1">
    <property type="nucleotide sequence ID" value="NZ_VNHW01000010.1"/>
</dbReference>
<dbReference type="EMBL" id="VNHW01000010">
    <property type="protein sequence ID" value="TYP86125.1"/>
    <property type="molecule type" value="Genomic_DNA"/>
</dbReference>
<feature type="transmembrane region" description="Helical" evidence="1">
    <location>
        <begin position="104"/>
        <end position="123"/>
    </location>
</feature>
<feature type="transmembrane region" description="Helical" evidence="1">
    <location>
        <begin position="7"/>
        <end position="24"/>
    </location>
</feature>
<feature type="transmembrane region" description="Helical" evidence="1">
    <location>
        <begin position="48"/>
        <end position="71"/>
    </location>
</feature>
<organism evidence="3 4">
    <name type="scientific">Blastococcus xanthinilyticus</name>
    <dbReference type="NCBI Taxonomy" id="1564164"/>
    <lineage>
        <taxon>Bacteria</taxon>
        <taxon>Bacillati</taxon>
        <taxon>Actinomycetota</taxon>
        <taxon>Actinomycetes</taxon>
        <taxon>Geodermatophilales</taxon>
        <taxon>Geodermatophilaceae</taxon>
        <taxon>Blastococcus</taxon>
    </lineage>
</organism>
<accession>A0A5S5CR91</accession>
<evidence type="ECO:0000313" key="3">
    <source>
        <dbReference type="EMBL" id="TYP86125.1"/>
    </source>
</evidence>
<protein>
    <submittedName>
        <fullName evidence="3">Uncharacterized protein DUF1648</fullName>
    </submittedName>
</protein>
<name>A0A5S5CR91_9ACTN</name>
<evidence type="ECO:0000256" key="1">
    <source>
        <dbReference type="SAM" id="Phobius"/>
    </source>
</evidence>
<proteinExistence type="predicted"/>
<gene>
    <name evidence="3" type="ORF">BD833_11012</name>
</gene>
<keyword evidence="1" id="KW-0472">Membrane</keyword>
<dbReference type="Pfam" id="PF07853">
    <property type="entry name" value="DUF1648"/>
    <property type="match status" value="1"/>
</dbReference>
<sequence>MGSPRAWFTVAAGLYVAVWAWSWTRLPERVPVHFGAGGEPDDWSSRGAALLTTGLLGLGTALLFVGCVRLVRRTRGEWLNVPNPRYWKHPENLARLRELAAGDLWLFGAWTVLLLAGVDWLIVRAATAEDPGLGWWPLALVAGYLAGVVGRTVWMYRRRYAVPEDG</sequence>
<keyword evidence="1" id="KW-1133">Transmembrane helix</keyword>
<feature type="domain" description="DUF1648" evidence="2">
    <location>
        <begin position="13"/>
        <end position="55"/>
    </location>
</feature>
<evidence type="ECO:0000313" key="4">
    <source>
        <dbReference type="Proteomes" id="UP000322499"/>
    </source>
</evidence>